<dbReference type="Proteomes" id="UP000288805">
    <property type="component" value="Unassembled WGS sequence"/>
</dbReference>
<dbReference type="InterPro" id="IPR036691">
    <property type="entry name" value="Endo/exonu/phosph_ase_sf"/>
</dbReference>
<evidence type="ECO:0000313" key="2">
    <source>
        <dbReference type="EMBL" id="RVW13776.1"/>
    </source>
</evidence>
<organism evidence="2 3">
    <name type="scientific">Vitis vinifera</name>
    <name type="common">Grape</name>
    <dbReference type="NCBI Taxonomy" id="29760"/>
    <lineage>
        <taxon>Eukaryota</taxon>
        <taxon>Viridiplantae</taxon>
        <taxon>Streptophyta</taxon>
        <taxon>Embryophyta</taxon>
        <taxon>Tracheophyta</taxon>
        <taxon>Spermatophyta</taxon>
        <taxon>Magnoliopsida</taxon>
        <taxon>eudicotyledons</taxon>
        <taxon>Gunneridae</taxon>
        <taxon>Pentapetalae</taxon>
        <taxon>rosids</taxon>
        <taxon>Vitales</taxon>
        <taxon>Vitaceae</taxon>
        <taxon>Viteae</taxon>
        <taxon>Vitis</taxon>
    </lineage>
</organism>
<protein>
    <recommendedName>
        <fullName evidence="4">Endonuclease/exonuclease/phosphatase domain-containing protein</fullName>
    </recommendedName>
</protein>
<evidence type="ECO:0000313" key="3">
    <source>
        <dbReference type="Proteomes" id="UP000288805"/>
    </source>
</evidence>
<comment type="caution">
    <text evidence="2">The sequence shown here is derived from an EMBL/GenBank/DDBJ whole genome shotgun (WGS) entry which is preliminary data.</text>
</comment>
<name>A0A438BS49_VITVI</name>
<evidence type="ECO:0008006" key="4">
    <source>
        <dbReference type="Google" id="ProtNLM"/>
    </source>
</evidence>
<evidence type="ECO:0000256" key="1">
    <source>
        <dbReference type="SAM" id="MobiDB-lite"/>
    </source>
</evidence>
<feature type="region of interest" description="Disordered" evidence="1">
    <location>
        <begin position="33"/>
        <end position="55"/>
    </location>
</feature>
<dbReference type="SUPFAM" id="SSF56219">
    <property type="entry name" value="DNase I-like"/>
    <property type="match status" value="1"/>
</dbReference>
<accession>A0A438BS49</accession>
<sequence>MEALVGMPDGWGEKERGLGAYCGITHFLMGSGHSEKDRGGVQGLPRSRFPNGEARGFVVGKDPGEAQRREASQRGGVLRTAMARKSGNIVGTKGEVGGEAIECAVERVRGEDDAPRLEDLLRLADGMRGQTSGPWVVLCQAVSRAPRPLPSLKGSGRAKAKELVVLGLGCRGPALPLAEERAQLGASYISGPRLMGGLDHSISSFWVYESLRRPSAEEQLLEENSKTDCALMEEASRYGNASNPCGTLVCDFSSPPSSIFGRTPLGEYYDCSRVGLEKFQRESPGRMVIGKESSVMETVSRWELMEVNNGSIEESGEELCLASAMPLEEEAERYNARKRVPDFGCPMKLRLLSWNVREANDSSKRKVIKAMIRSQRVDLFCIQEMKIQTMSEGVVRSLGSGRFLDWGAMGAQGSAGGILIS</sequence>
<gene>
    <name evidence="2" type="ORF">CK203_083658</name>
</gene>
<dbReference type="EMBL" id="QGNW01002645">
    <property type="protein sequence ID" value="RVW13776.1"/>
    <property type="molecule type" value="Genomic_DNA"/>
</dbReference>
<dbReference type="Gene3D" id="3.60.10.10">
    <property type="entry name" value="Endonuclease/exonuclease/phosphatase"/>
    <property type="match status" value="1"/>
</dbReference>
<proteinExistence type="predicted"/>
<reference evidence="2 3" key="1">
    <citation type="journal article" date="2018" name="PLoS Genet.">
        <title>Population sequencing reveals clonal diversity and ancestral inbreeding in the grapevine cultivar Chardonnay.</title>
        <authorList>
            <person name="Roach M.J."/>
            <person name="Johnson D.L."/>
            <person name="Bohlmann J."/>
            <person name="van Vuuren H.J."/>
            <person name="Jones S.J."/>
            <person name="Pretorius I.S."/>
            <person name="Schmidt S.A."/>
            <person name="Borneman A.R."/>
        </authorList>
    </citation>
    <scope>NUCLEOTIDE SEQUENCE [LARGE SCALE GENOMIC DNA]</scope>
    <source>
        <strain evidence="3">cv. Chardonnay</strain>
        <tissue evidence="2">Leaf</tissue>
    </source>
</reference>
<dbReference type="AlphaFoldDB" id="A0A438BS49"/>